<dbReference type="Pfam" id="PF02872">
    <property type="entry name" value="5_nucleotid_C"/>
    <property type="match status" value="1"/>
</dbReference>
<dbReference type="Gene3D" id="3.90.780.10">
    <property type="entry name" value="5'-Nucleotidase, C-terminal domain"/>
    <property type="match status" value="1"/>
</dbReference>
<evidence type="ECO:0000256" key="3">
    <source>
        <dbReference type="RuleBase" id="RU362119"/>
    </source>
</evidence>
<dbReference type="OMA" id="NYDCDSP"/>
<dbReference type="SUPFAM" id="SSF56300">
    <property type="entry name" value="Metallo-dependent phosphatases"/>
    <property type="match status" value="1"/>
</dbReference>
<evidence type="ECO:0000259" key="4">
    <source>
        <dbReference type="Pfam" id="PF00149"/>
    </source>
</evidence>
<evidence type="ECO:0000256" key="1">
    <source>
        <dbReference type="ARBA" id="ARBA00006654"/>
    </source>
</evidence>
<dbReference type="InterPro" id="IPR008334">
    <property type="entry name" value="5'-Nucleotdase_C"/>
</dbReference>
<dbReference type="InterPro" id="IPR004843">
    <property type="entry name" value="Calcineurin-like_PHP"/>
</dbReference>
<dbReference type="PRINTS" id="PR01607">
    <property type="entry name" value="APYRASEFAMLY"/>
</dbReference>
<dbReference type="HOGENOM" id="CLU_005854_7_1_1"/>
<dbReference type="GO" id="GO:0000166">
    <property type="term" value="F:nucleotide binding"/>
    <property type="evidence" value="ECO:0007669"/>
    <property type="project" value="UniProtKB-KW"/>
</dbReference>
<evidence type="ECO:0000256" key="2">
    <source>
        <dbReference type="ARBA" id="ARBA00022729"/>
    </source>
</evidence>
<proteinExistence type="inferred from homology"/>
<name>B7FT54_PHATC</name>
<gene>
    <name evidence="6" type="ORF">PHATRDRAFT_43694</name>
</gene>
<dbReference type="InParanoid" id="B7FT54"/>
<dbReference type="Gene3D" id="3.60.21.10">
    <property type="match status" value="1"/>
</dbReference>
<comment type="similarity">
    <text evidence="1 3">Belongs to the 5'-nucleotidase family.</text>
</comment>
<keyword evidence="2 3" id="KW-0732">Signal</keyword>
<feature type="domain" description="Calcineurin-like phosphoesterase" evidence="4">
    <location>
        <begin position="38"/>
        <end position="271"/>
    </location>
</feature>
<dbReference type="PANTHER" id="PTHR11575:SF24">
    <property type="entry name" value="5'-NUCLEOTIDASE"/>
    <property type="match status" value="1"/>
</dbReference>
<dbReference type="RefSeq" id="XP_002178097.1">
    <property type="nucleotide sequence ID" value="XM_002178061.1"/>
</dbReference>
<keyword evidence="3" id="KW-0547">Nucleotide-binding</keyword>
<dbReference type="EMBL" id="CM000606">
    <property type="protein sequence ID" value="EEC50911.1"/>
    <property type="molecule type" value="Genomic_DNA"/>
</dbReference>
<dbReference type="CDD" id="cd07409">
    <property type="entry name" value="MPP_CD73_N"/>
    <property type="match status" value="1"/>
</dbReference>
<dbReference type="OrthoDB" id="10252235at2759"/>
<organism evidence="6 7">
    <name type="scientific">Phaeodactylum tricornutum (strain CCAP 1055/1)</name>
    <dbReference type="NCBI Taxonomy" id="556484"/>
    <lineage>
        <taxon>Eukaryota</taxon>
        <taxon>Sar</taxon>
        <taxon>Stramenopiles</taxon>
        <taxon>Ochrophyta</taxon>
        <taxon>Bacillariophyta</taxon>
        <taxon>Bacillariophyceae</taxon>
        <taxon>Bacillariophycidae</taxon>
        <taxon>Naviculales</taxon>
        <taxon>Phaeodactylaceae</taxon>
        <taxon>Phaeodactylum</taxon>
    </lineage>
</organism>
<dbReference type="InterPro" id="IPR029052">
    <property type="entry name" value="Metallo-depent_PP-like"/>
</dbReference>
<keyword evidence="7" id="KW-1185">Reference proteome</keyword>
<dbReference type="GeneID" id="7196997"/>
<feature type="chain" id="PRO_5005123795" description="5'-nucleotidase" evidence="3">
    <location>
        <begin position="30"/>
        <end position="663"/>
    </location>
</feature>
<feature type="signal peptide" evidence="3">
    <location>
        <begin position="1"/>
        <end position="29"/>
    </location>
</feature>
<dbReference type="InterPro" id="IPR006179">
    <property type="entry name" value="5_nucleotidase/apyrase"/>
</dbReference>
<dbReference type="GO" id="GO:0008768">
    <property type="term" value="F:UDP-sugar diphosphatase activity"/>
    <property type="evidence" value="ECO:0007669"/>
    <property type="project" value="TreeGrafter"/>
</dbReference>
<reference evidence="7" key="2">
    <citation type="submission" date="2008-08" db="EMBL/GenBank/DDBJ databases">
        <authorList>
            <consortium name="Diatom Consortium"/>
            <person name="Grigoriev I."/>
            <person name="Grimwood J."/>
            <person name="Kuo A."/>
            <person name="Otillar R.P."/>
            <person name="Salamov A."/>
            <person name="Detter J.C."/>
            <person name="Lindquist E."/>
            <person name="Shapiro H."/>
            <person name="Lucas S."/>
            <person name="Glavina del Rio T."/>
            <person name="Pitluck S."/>
            <person name="Rokhsar D."/>
            <person name="Bowler C."/>
        </authorList>
    </citation>
    <scope>GENOME REANNOTATION</scope>
    <source>
        <strain evidence="7">CCAP 1055/1</strain>
    </source>
</reference>
<evidence type="ECO:0000313" key="7">
    <source>
        <dbReference type="Proteomes" id="UP000000759"/>
    </source>
</evidence>
<dbReference type="Pfam" id="PF00149">
    <property type="entry name" value="Metallophos"/>
    <property type="match status" value="1"/>
</dbReference>
<dbReference type="GO" id="GO:0008253">
    <property type="term" value="F:5'-nucleotidase activity"/>
    <property type="evidence" value="ECO:0007669"/>
    <property type="project" value="TreeGrafter"/>
</dbReference>
<keyword evidence="3" id="KW-0378">Hydrolase</keyword>
<dbReference type="KEGG" id="pti:PHATRDRAFT_43694"/>
<dbReference type="PaxDb" id="2850-Phatr43694"/>
<protein>
    <recommendedName>
        <fullName evidence="8">5'-nucleotidase</fullName>
    </recommendedName>
</protein>
<reference evidence="6 7" key="1">
    <citation type="journal article" date="2008" name="Nature">
        <title>The Phaeodactylum genome reveals the evolutionary history of diatom genomes.</title>
        <authorList>
            <person name="Bowler C."/>
            <person name="Allen A.E."/>
            <person name="Badger J.H."/>
            <person name="Grimwood J."/>
            <person name="Jabbari K."/>
            <person name="Kuo A."/>
            <person name="Maheswari U."/>
            <person name="Martens C."/>
            <person name="Maumus F."/>
            <person name="Otillar R.P."/>
            <person name="Rayko E."/>
            <person name="Salamov A."/>
            <person name="Vandepoele K."/>
            <person name="Beszteri B."/>
            <person name="Gruber A."/>
            <person name="Heijde M."/>
            <person name="Katinka M."/>
            <person name="Mock T."/>
            <person name="Valentin K."/>
            <person name="Verret F."/>
            <person name="Berges J.A."/>
            <person name="Brownlee C."/>
            <person name="Cadoret J.P."/>
            <person name="Chiovitti A."/>
            <person name="Choi C.J."/>
            <person name="Coesel S."/>
            <person name="De Martino A."/>
            <person name="Detter J.C."/>
            <person name="Durkin C."/>
            <person name="Falciatore A."/>
            <person name="Fournet J."/>
            <person name="Haruta M."/>
            <person name="Huysman M.J."/>
            <person name="Jenkins B.D."/>
            <person name="Jiroutova K."/>
            <person name="Jorgensen R.E."/>
            <person name="Joubert Y."/>
            <person name="Kaplan A."/>
            <person name="Kroger N."/>
            <person name="Kroth P.G."/>
            <person name="La Roche J."/>
            <person name="Lindquist E."/>
            <person name="Lommer M."/>
            <person name="Martin-Jezequel V."/>
            <person name="Lopez P.J."/>
            <person name="Lucas S."/>
            <person name="Mangogna M."/>
            <person name="McGinnis K."/>
            <person name="Medlin L.K."/>
            <person name="Montsant A."/>
            <person name="Oudot-Le Secq M.P."/>
            <person name="Napoli C."/>
            <person name="Obornik M."/>
            <person name="Parker M.S."/>
            <person name="Petit J.L."/>
            <person name="Porcel B.M."/>
            <person name="Poulsen N."/>
            <person name="Robison M."/>
            <person name="Rychlewski L."/>
            <person name="Rynearson T.A."/>
            <person name="Schmutz J."/>
            <person name="Shapiro H."/>
            <person name="Siaut M."/>
            <person name="Stanley M."/>
            <person name="Sussman M.R."/>
            <person name="Taylor A.R."/>
            <person name="Vardi A."/>
            <person name="von Dassow P."/>
            <person name="Vyverman W."/>
            <person name="Willis A."/>
            <person name="Wyrwicz L.S."/>
            <person name="Rokhsar D.S."/>
            <person name="Weissenbach J."/>
            <person name="Armbrust E.V."/>
            <person name="Green B.R."/>
            <person name="Van de Peer Y."/>
            <person name="Grigoriev I.V."/>
        </authorList>
    </citation>
    <scope>NUCLEOTIDE SEQUENCE [LARGE SCALE GENOMIC DNA]</scope>
    <source>
        <strain evidence="6 7">CCAP 1055/1</strain>
    </source>
</reference>
<evidence type="ECO:0000313" key="6">
    <source>
        <dbReference type="EMBL" id="EEC50911.1"/>
    </source>
</evidence>
<evidence type="ECO:0008006" key="8">
    <source>
        <dbReference type="Google" id="ProtNLM"/>
    </source>
</evidence>
<feature type="domain" description="5'-Nucleotidase C-terminal" evidence="5">
    <location>
        <begin position="441"/>
        <end position="572"/>
    </location>
</feature>
<dbReference type="SUPFAM" id="SSF55816">
    <property type="entry name" value="5'-nucleotidase (syn. UDP-sugar hydrolase), C-terminal domain"/>
    <property type="match status" value="1"/>
</dbReference>
<dbReference type="AlphaFoldDB" id="B7FT54"/>
<dbReference type="InterPro" id="IPR036907">
    <property type="entry name" value="5'-Nucleotdase_C_sf"/>
</dbReference>
<evidence type="ECO:0000259" key="5">
    <source>
        <dbReference type="Pfam" id="PF02872"/>
    </source>
</evidence>
<dbReference type="GO" id="GO:0009166">
    <property type="term" value="P:nucleotide catabolic process"/>
    <property type="evidence" value="ECO:0007669"/>
    <property type="project" value="InterPro"/>
</dbReference>
<dbReference type="eggNOG" id="KOG4419">
    <property type="taxonomic scope" value="Eukaryota"/>
</dbReference>
<dbReference type="PANTHER" id="PTHR11575">
    <property type="entry name" value="5'-NUCLEOTIDASE-RELATED"/>
    <property type="match status" value="1"/>
</dbReference>
<accession>B7FT54</accession>
<sequence>MVQLYSSGALRFSLLFATALLSSPSLTVAQQGIATNVTFIHINDHHSHFDENTMDLFDDAIPSGLSVNTSALRMYHGGAARSVAQIKALRAAAEADGQEVCVLHAGDAITGTSFYSFYGPAPDAAVMNTAGYDALVAGNHEFDDGDANLANFTRLLNNPVLSYNLNPGPDSELNNLGDDSIQPFLIKTLSNGELLGICGITTKTSTEESSFPDEGTTIGEEQASAEACVAELQTQGINKIVLLTHVGYDTDLNGFAAIDGVDVIIGGHSHSLLGDAQALSPVGLVPSAEYAAIVSGTCVVQAWEYHKLVPKLDVAFDADGNVLSCNGEVYFPINPSRFTVRDRPDEERFDLNEADALVMRNYLLELGIFTDPGEEAEVVAALQPFRDSLEEVASRKVAIAAENICHTRADGSDPNCPGKEDRSRVGGGVCLIVAQGFLFNVPTADIAIQNAGGCRGTIFEGDFTFGNAFEILPFSNTLVTLEMTGDQIRRVLEDSVNFFLDPTIGGGGGSFPVSAGLRWHVDYTAEFGSRFSNIEVNRRLEEEWEPLDLQAVYNVVTNNFIATPRDGYLTFEEIDQTSDAYVDTFVLYTQSLIDYASDLGTLEEPEIDEYSTQVLTLVNGTTIDIREAQPIVPTAAPGGSSSSSVTSATVLYVLVGLAVLAAI</sequence>
<dbReference type="Proteomes" id="UP000000759">
    <property type="component" value="Chromosome 2"/>
</dbReference>